<proteinExistence type="predicted"/>
<dbReference type="EMBL" id="MSPR01000016">
    <property type="protein sequence ID" value="ONK27414.1"/>
    <property type="molecule type" value="Genomic_DNA"/>
</dbReference>
<protein>
    <submittedName>
        <fullName evidence="1">Alpha-L-Rha alpha-1,3-L-rhamnosyltransferase</fullName>
    </submittedName>
</protein>
<evidence type="ECO:0000313" key="4">
    <source>
        <dbReference type="Proteomes" id="UP000188946"/>
    </source>
</evidence>
<dbReference type="EMBL" id="MSPT01000018">
    <property type="protein sequence ID" value="ONK26089.1"/>
    <property type="molecule type" value="Genomic_DNA"/>
</dbReference>
<dbReference type="AlphaFoldDB" id="A0AB36JQM1"/>
<dbReference type="InterPro" id="IPR007739">
    <property type="entry name" value="RgpF"/>
</dbReference>
<accession>A0AB36JQM1</accession>
<dbReference type="Proteomes" id="UP000188600">
    <property type="component" value="Unassembled WGS sequence"/>
</dbReference>
<evidence type="ECO:0000313" key="3">
    <source>
        <dbReference type="Proteomes" id="UP000188600"/>
    </source>
</evidence>
<name>A0AB36JQM1_9STRE</name>
<evidence type="ECO:0000313" key="1">
    <source>
        <dbReference type="EMBL" id="ONK26089.1"/>
    </source>
</evidence>
<reference evidence="3 4" key="1">
    <citation type="submission" date="2016-12" db="EMBL/GenBank/DDBJ databases">
        <authorList>
            <person name="Gulvik C.A."/>
        </authorList>
    </citation>
    <scope>NUCLEOTIDE SEQUENCE [LARGE SCALE GENOMIC DNA]</scope>
    <source>
        <strain evidence="2 4">12-5202</strain>
        <strain evidence="1 3">12-5291</strain>
    </source>
</reference>
<comment type="caution">
    <text evidence="1">The sequence shown here is derived from an EMBL/GenBank/DDBJ whole genome shotgun (WGS) entry which is preliminary data.</text>
</comment>
<dbReference type="Proteomes" id="UP000188946">
    <property type="component" value="Unassembled WGS sequence"/>
</dbReference>
<gene>
    <name evidence="2" type="ORF">BVE84_08200</name>
    <name evidence="1" type="ORF">BVE86_08360</name>
</gene>
<organism evidence="1 3">
    <name type="scientific">Streptococcus azizii</name>
    <dbReference type="NCBI Taxonomy" id="1579424"/>
    <lineage>
        <taxon>Bacteria</taxon>
        <taxon>Bacillati</taxon>
        <taxon>Bacillota</taxon>
        <taxon>Bacilli</taxon>
        <taxon>Lactobacillales</taxon>
        <taxon>Streptococcaceae</taxon>
        <taxon>Streptococcus</taxon>
    </lineage>
</organism>
<sequence length="584" mass="68471">MKRLLLYVHFNKLNTISSHVTYQLMHMRPLFSTVVFLSNSSLSSEVVEQLRKEQLIDEFIQRENIGFDFAAWRDGMAHIGFSNLQEYDSVTLMNDTCFGPLWDIKEVYRRFEQDEAVDFWGMTNHRATKAFPEHIQSYYLSFSARVVRSEAFQDFWQGIQNFTDVQDVIQQYETQVTTSLVEAGFRYQTVFNTVTADTTGMLHPDFSYYNPTSILAHKVPFIKVKTFEGNQMIAPFILDEIARVTDYPVDLIIYHLSKVFSPTRDYLLGKKYHTDTAISASLQDAKVAVHLHTFYVDLLEEFLDAFAEFVFSYDLYLTTNTEEKIQEIQAILDRRNVSAVIKLTGNIGRDVLPMLKLKEELSQYDYVGHFHTKKSKEADYWAGQSWRTELIDMLVKPSNEILSSMMEQDELGLMIADIPSYFRYVRMDPWAELGMIPFMEDLWEKMALPKQMDFYEADVFVMSYGTYVWFKYDALKPLFEIGLTDHDVPKEPLPQNTILHAIERLLVYIAWGQGYDFRIRQNPNPIPPFVDNRILNRRRLEQFSPYAYIDFTYFGGIKGAIKYLRKSWINTFAYLWKRLLGKKG</sequence>
<dbReference type="RefSeq" id="WP_076996555.1">
    <property type="nucleotide sequence ID" value="NZ_MSPR01000016.1"/>
</dbReference>
<evidence type="ECO:0000313" key="2">
    <source>
        <dbReference type="EMBL" id="ONK27414.1"/>
    </source>
</evidence>
<dbReference type="Pfam" id="PF05045">
    <property type="entry name" value="RgpF"/>
    <property type="match status" value="1"/>
</dbReference>
<keyword evidence="4" id="KW-1185">Reference proteome</keyword>